<evidence type="ECO:0000313" key="2">
    <source>
        <dbReference type="EMBL" id="PIK34091.1"/>
    </source>
</evidence>
<evidence type="ECO:0000256" key="1">
    <source>
        <dbReference type="SAM" id="MobiDB-lite"/>
    </source>
</evidence>
<organism evidence="2 3">
    <name type="scientific">Stichopus japonicus</name>
    <name type="common">Sea cucumber</name>
    <dbReference type="NCBI Taxonomy" id="307972"/>
    <lineage>
        <taxon>Eukaryota</taxon>
        <taxon>Metazoa</taxon>
        <taxon>Echinodermata</taxon>
        <taxon>Eleutherozoa</taxon>
        <taxon>Echinozoa</taxon>
        <taxon>Holothuroidea</taxon>
        <taxon>Aspidochirotacea</taxon>
        <taxon>Aspidochirotida</taxon>
        <taxon>Stichopodidae</taxon>
        <taxon>Apostichopus</taxon>
    </lineage>
</organism>
<proteinExistence type="predicted"/>
<protein>
    <submittedName>
        <fullName evidence="2">Uncharacterized protein</fullName>
    </submittedName>
</protein>
<sequence length="303" mass="32412">MFILEWMQSSSNEAFQNTSAPMRTNQTAPSTNGMIQNSPAVPRQLTVATPANSVSIGANTLTHQEPTLQATGPIHTPTKGPATSFVEVSPLSADRFPNTLLSQHPITSLLGQLSPECKTAQDGQPTVDRHPIGSRKMKPAASKPPKGNQISSAEPVMSTGYENTSWGYVTGPYPRLPISGYPSQTQNAVPTSPLMHHQQQQQGCPLVQLPSPHQYIGPNHPGCSLHPYVHQVMASPMGAGAVYGPVVRPIAYETRLQPPSSSTDASSTTWRDDVCITETSPSCLPYCRGIQPARGCGFPDPGR</sequence>
<name>A0A2G8JEA6_STIJA</name>
<dbReference type="EMBL" id="MRZV01002289">
    <property type="protein sequence ID" value="PIK34091.1"/>
    <property type="molecule type" value="Genomic_DNA"/>
</dbReference>
<evidence type="ECO:0000313" key="3">
    <source>
        <dbReference type="Proteomes" id="UP000230750"/>
    </source>
</evidence>
<keyword evidence="3" id="KW-1185">Reference proteome</keyword>
<dbReference type="AlphaFoldDB" id="A0A2G8JEA6"/>
<dbReference type="Proteomes" id="UP000230750">
    <property type="component" value="Unassembled WGS sequence"/>
</dbReference>
<comment type="caution">
    <text evidence="2">The sequence shown here is derived from an EMBL/GenBank/DDBJ whole genome shotgun (WGS) entry which is preliminary data.</text>
</comment>
<gene>
    <name evidence="2" type="ORF">BSL78_29078</name>
</gene>
<feature type="region of interest" description="Disordered" evidence="1">
    <location>
        <begin position="118"/>
        <end position="154"/>
    </location>
</feature>
<reference evidence="2 3" key="1">
    <citation type="journal article" date="2017" name="PLoS Biol.">
        <title>The sea cucumber genome provides insights into morphological evolution and visceral regeneration.</title>
        <authorList>
            <person name="Zhang X."/>
            <person name="Sun L."/>
            <person name="Yuan J."/>
            <person name="Sun Y."/>
            <person name="Gao Y."/>
            <person name="Zhang L."/>
            <person name="Li S."/>
            <person name="Dai H."/>
            <person name="Hamel J.F."/>
            <person name="Liu C."/>
            <person name="Yu Y."/>
            <person name="Liu S."/>
            <person name="Lin W."/>
            <person name="Guo K."/>
            <person name="Jin S."/>
            <person name="Xu P."/>
            <person name="Storey K.B."/>
            <person name="Huan P."/>
            <person name="Zhang T."/>
            <person name="Zhou Y."/>
            <person name="Zhang J."/>
            <person name="Lin C."/>
            <person name="Li X."/>
            <person name="Xing L."/>
            <person name="Huo D."/>
            <person name="Sun M."/>
            <person name="Wang L."/>
            <person name="Mercier A."/>
            <person name="Li F."/>
            <person name="Yang H."/>
            <person name="Xiang J."/>
        </authorList>
    </citation>
    <scope>NUCLEOTIDE SEQUENCE [LARGE SCALE GENOMIC DNA]</scope>
    <source>
        <strain evidence="2">Shaxun</strain>
        <tissue evidence="2">Muscle</tissue>
    </source>
</reference>
<accession>A0A2G8JEA6</accession>